<dbReference type="GeneID" id="56136155"/>
<keyword evidence="2" id="KW-1185">Reference proteome</keyword>
<dbReference type="RefSeq" id="YP_009903879.1">
    <property type="nucleotide sequence ID" value="NC_049849.1"/>
</dbReference>
<dbReference type="Proteomes" id="UP000320799">
    <property type="component" value="Segment"/>
</dbReference>
<protein>
    <submittedName>
        <fullName evidence="1">Uncharacterized protein</fullName>
    </submittedName>
</protein>
<dbReference type="EMBL" id="MN094788">
    <property type="protein sequence ID" value="QDH83719.1"/>
    <property type="molecule type" value="Genomic_DNA"/>
</dbReference>
<proteinExistence type="predicted"/>
<accession>A0A514CTA5</accession>
<sequence>MSGNVNHIMLLKLVERLMKQDLINAYMNAYTSGSYSHEGAVSKACEILTELGIEYTVTLEAKTLPVPDYNQNSYPKFTERFARISVTLETKTTPGIDIQTRETFHCLLGCPDNADS</sequence>
<dbReference type="KEGG" id="vg:56136155"/>
<name>A0A514CTA5_9CAUD</name>
<evidence type="ECO:0000313" key="1">
    <source>
        <dbReference type="EMBL" id="QDH83719.1"/>
    </source>
</evidence>
<evidence type="ECO:0000313" key="2">
    <source>
        <dbReference type="Proteomes" id="UP000320799"/>
    </source>
</evidence>
<organism evidence="1 2">
    <name type="scientific">Achromobacter phage Motura</name>
    <dbReference type="NCBI Taxonomy" id="2591403"/>
    <lineage>
        <taxon>Viruses</taxon>
        <taxon>Duplodnaviria</taxon>
        <taxon>Heunggongvirae</taxon>
        <taxon>Uroviricota</taxon>
        <taxon>Caudoviricetes</taxon>
        <taxon>Moturavirus</taxon>
        <taxon>Moturavirus motura</taxon>
    </lineage>
</organism>
<reference evidence="1 2" key="1">
    <citation type="submission" date="2019-06" db="EMBL/GenBank/DDBJ databases">
        <authorList>
            <person name="Kincaid V.D."/>
            <person name="Fuller A."/>
            <person name="Hodges K."/>
            <person name="Bansal M."/>
            <person name="Essig J."/>
            <person name="Johnson A."/>
        </authorList>
    </citation>
    <scope>NUCLEOTIDE SEQUENCE [LARGE SCALE GENOMIC DNA]</scope>
</reference>